<evidence type="ECO:0000313" key="2">
    <source>
        <dbReference type="Proteomes" id="UP000807469"/>
    </source>
</evidence>
<reference evidence="1" key="1">
    <citation type="submission" date="2020-11" db="EMBL/GenBank/DDBJ databases">
        <authorList>
            <consortium name="DOE Joint Genome Institute"/>
            <person name="Ahrendt S."/>
            <person name="Riley R."/>
            <person name="Andreopoulos W."/>
            <person name="Labutti K."/>
            <person name="Pangilinan J."/>
            <person name="Ruiz-Duenas F.J."/>
            <person name="Barrasa J.M."/>
            <person name="Sanchez-Garcia M."/>
            <person name="Camarero S."/>
            <person name="Miyauchi S."/>
            <person name="Serrano A."/>
            <person name="Linde D."/>
            <person name="Babiker R."/>
            <person name="Drula E."/>
            <person name="Ayuso-Fernandez I."/>
            <person name="Pacheco R."/>
            <person name="Padilla G."/>
            <person name="Ferreira P."/>
            <person name="Barriuso J."/>
            <person name="Kellner H."/>
            <person name="Castanera R."/>
            <person name="Alfaro M."/>
            <person name="Ramirez L."/>
            <person name="Pisabarro A.G."/>
            <person name="Kuo A."/>
            <person name="Tritt A."/>
            <person name="Lipzen A."/>
            <person name="He G."/>
            <person name="Yan M."/>
            <person name="Ng V."/>
            <person name="Cullen D."/>
            <person name="Martin F."/>
            <person name="Rosso M.-N."/>
            <person name="Henrissat B."/>
            <person name="Hibbett D."/>
            <person name="Martinez A.T."/>
            <person name="Grigoriev I.V."/>
        </authorList>
    </citation>
    <scope>NUCLEOTIDE SEQUENCE</scope>
    <source>
        <strain evidence="1">CIRM-BRFM 674</strain>
    </source>
</reference>
<dbReference type="Proteomes" id="UP000807469">
    <property type="component" value="Unassembled WGS sequence"/>
</dbReference>
<name>A0A9P5Z1Y1_9AGAR</name>
<gene>
    <name evidence="1" type="ORF">BDN70DRAFT_674859</name>
</gene>
<protein>
    <submittedName>
        <fullName evidence="1">Uncharacterized protein</fullName>
    </submittedName>
</protein>
<dbReference type="AlphaFoldDB" id="A0A9P5Z1Y1"/>
<evidence type="ECO:0000313" key="1">
    <source>
        <dbReference type="EMBL" id="KAF9479687.1"/>
    </source>
</evidence>
<sequence>MMRRLPVQSFLESPILNGCAGSPKTCHFPAFYPLSISPSIPPMPCFIRISAHSFYLKHVNNDSSSFQLRFILINIGFRLPFSRSVRIAGRSCAMDHPSVASKVAMVFDHLNAHLASRTSQFTIIVIHPCHLSSCSPPSFISVHDPWISHIWVLPPSTHHRLSSSCRRPPLRMTHAVVSSLKHAHSSSKHDLR</sequence>
<organism evidence="1 2">
    <name type="scientific">Pholiota conissans</name>
    <dbReference type="NCBI Taxonomy" id="109636"/>
    <lineage>
        <taxon>Eukaryota</taxon>
        <taxon>Fungi</taxon>
        <taxon>Dikarya</taxon>
        <taxon>Basidiomycota</taxon>
        <taxon>Agaricomycotina</taxon>
        <taxon>Agaricomycetes</taxon>
        <taxon>Agaricomycetidae</taxon>
        <taxon>Agaricales</taxon>
        <taxon>Agaricineae</taxon>
        <taxon>Strophariaceae</taxon>
        <taxon>Pholiota</taxon>
    </lineage>
</organism>
<accession>A0A9P5Z1Y1</accession>
<comment type="caution">
    <text evidence="1">The sequence shown here is derived from an EMBL/GenBank/DDBJ whole genome shotgun (WGS) entry which is preliminary data.</text>
</comment>
<keyword evidence="2" id="KW-1185">Reference proteome</keyword>
<dbReference type="EMBL" id="MU155208">
    <property type="protein sequence ID" value="KAF9479687.1"/>
    <property type="molecule type" value="Genomic_DNA"/>
</dbReference>
<proteinExistence type="predicted"/>